<name>A0AAE9WG96_9SCHI</name>
<dbReference type="GeneID" id="80878409"/>
<dbReference type="EMBL" id="CP115613">
    <property type="protein sequence ID" value="WBW74667.1"/>
    <property type="molecule type" value="Genomic_DNA"/>
</dbReference>
<evidence type="ECO:0000256" key="3">
    <source>
        <dbReference type="ARBA" id="ARBA00022664"/>
    </source>
</evidence>
<keyword evidence="5 9" id="KW-0694">RNA-binding</keyword>
<dbReference type="InterPro" id="IPR010920">
    <property type="entry name" value="LSM_dom_sf"/>
</dbReference>
<evidence type="ECO:0000313" key="12">
    <source>
        <dbReference type="Proteomes" id="UP001212411"/>
    </source>
</evidence>
<evidence type="ECO:0000256" key="6">
    <source>
        <dbReference type="ARBA" id="ARBA00023187"/>
    </source>
</evidence>
<dbReference type="InterPro" id="IPR044642">
    <property type="entry name" value="PTHR15588"/>
</dbReference>
<keyword evidence="4 9" id="KW-0747">Spliceosome</keyword>
<comment type="similarity">
    <text evidence="2 9">Belongs to the snRNP Sm proteins family.</text>
</comment>
<evidence type="ECO:0000256" key="9">
    <source>
        <dbReference type="RuleBase" id="RU365048"/>
    </source>
</evidence>
<dbReference type="GO" id="GO:0003729">
    <property type="term" value="F:mRNA binding"/>
    <property type="evidence" value="ECO:0007669"/>
    <property type="project" value="TreeGrafter"/>
</dbReference>
<dbReference type="InterPro" id="IPR001163">
    <property type="entry name" value="Sm_dom_euk/arc"/>
</dbReference>
<evidence type="ECO:0000256" key="5">
    <source>
        <dbReference type="ARBA" id="ARBA00022884"/>
    </source>
</evidence>
<dbReference type="GO" id="GO:0005688">
    <property type="term" value="C:U6 snRNP"/>
    <property type="evidence" value="ECO:0007669"/>
    <property type="project" value="UniProtKB-UniRule"/>
</dbReference>
<dbReference type="Gene3D" id="2.30.30.100">
    <property type="match status" value="1"/>
</dbReference>
<feature type="domain" description="Sm" evidence="10">
    <location>
        <begin position="1"/>
        <end position="74"/>
    </location>
</feature>
<accession>A0AAE9WG96</accession>
<protein>
    <recommendedName>
        <fullName evidence="9">LSM2-LSM8 complex subunit LSM8</fullName>
    </recommendedName>
</protein>
<gene>
    <name evidence="11" type="primary">lsm8</name>
    <name evidence="9" type="synonym">LSM8</name>
    <name evidence="11" type="ORF">SOMG_04945</name>
</gene>
<dbReference type="Pfam" id="PF01423">
    <property type="entry name" value="LSM"/>
    <property type="match status" value="1"/>
</dbReference>
<dbReference type="GO" id="GO:0000398">
    <property type="term" value="P:mRNA splicing, via spliceosome"/>
    <property type="evidence" value="ECO:0007669"/>
    <property type="project" value="UniProtKB-UniRule"/>
</dbReference>
<dbReference type="RefSeq" id="XP_056038910.1">
    <property type="nucleotide sequence ID" value="XM_056183720.1"/>
</dbReference>
<reference evidence="11 12" key="1">
    <citation type="journal article" date="2023" name="G3 (Bethesda)">
        <title>A high-quality reference genome for the fission yeast Schizosaccharomyces osmophilus.</title>
        <authorList>
            <person name="Jia G.S."/>
            <person name="Zhang W.C."/>
            <person name="Liang Y."/>
            <person name="Liu X.H."/>
            <person name="Rhind N."/>
            <person name="Pidoux A."/>
            <person name="Brysch-Herzberg M."/>
            <person name="Du L.L."/>
        </authorList>
    </citation>
    <scope>NUCLEOTIDE SEQUENCE [LARGE SCALE GENOMIC DNA]</scope>
    <source>
        <strain evidence="11 12">CBS 15793</strain>
    </source>
</reference>
<keyword evidence="8 9" id="KW-0687">Ribonucleoprotein</keyword>
<evidence type="ECO:0000256" key="8">
    <source>
        <dbReference type="ARBA" id="ARBA00023274"/>
    </source>
</evidence>
<evidence type="ECO:0000256" key="4">
    <source>
        <dbReference type="ARBA" id="ARBA00022728"/>
    </source>
</evidence>
<dbReference type="GO" id="GO:0071011">
    <property type="term" value="C:precatalytic spliceosome"/>
    <property type="evidence" value="ECO:0007669"/>
    <property type="project" value="TreeGrafter"/>
</dbReference>
<dbReference type="SMART" id="SM00651">
    <property type="entry name" value="Sm"/>
    <property type="match status" value="1"/>
</dbReference>
<keyword evidence="7 9" id="KW-0539">Nucleus</keyword>
<proteinExistence type="inferred from homology"/>
<comment type="subunit">
    <text evidence="9">LSm subunits form a heteromer with a doughnut shape.</text>
</comment>
<dbReference type="FunFam" id="2.30.30.100:FF:000027">
    <property type="entry name" value="U6 snRNA-associated Sm-like protein LSm8"/>
    <property type="match status" value="1"/>
</dbReference>
<dbReference type="SUPFAM" id="SSF50182">
    <property type="entry name" value="Sm-like ribonucleoproteins"/>
    <property type="match status" value="1"/>
</dbReference>
<dbReference type="InterPro" id="IPR034103">
    <property type="entry name" value="Lsm8"/>
</dbReference>
<sequence>MSLADFVEKKVQVITNDGRVVLGFLRGFDHTTNLILSESIERIITLDQDAETIPLGVYLLRGENVAIVGLVNESLDADIDWEKIRGEPIPDIVH</sequence>
<evidence type="ECO:0000256" key="7">
    <source>
        <dbReference type="ARBA" id="ARBA00023242"/>
    </source>
</evidence>
<evidence type="ECO:0000313" key="11">
    <source>
        <dbReference type="EMBL" id="WBW74667.1"/>
    </source>
</evidence>
<keyword evidence="12" id="KW-1185">Reference proteome</keyword>
<keyword evidence="6 9" id="KW-0508">mRNA splicing</keyword>
<dbReference type="Proteomes" id="UP001212411">
    <property type="component" value="Chromosome 3"/>
</dbReference>
<keyword evidence="3 9" id="KW-0507">mRNA processing</keyword>
<dbReference type="AlphaFoldDB" id="A0AAE9WG96"/>
<comment type="subcellular location">
    <subcellularLocation>
        <location evidence="1 9">Nucleus</location>
    </subcellularLocation>
</comment>
<comment type="function">
    <text evidence="9">Plays role in pre-mRNA splicing as component of the U4/U6-U5 tri-snRNP complex that is involved in spliceosome assembly, and as component of the precatalytic spliceosome (spliceosome B complex). The heptameric LSM2-8 complex binds specifically to the 3'-terminal U-tract of U6 snRNA.</text>
</comment>
<evidence type="ECO:0000256" key="2">
    <source>
        <dbReference type="ARBA" id="ARBA00006850"/>
    </source>
</evidence>
<dbReference type="GO" id="GO:0046540">
    <property type="term" value="C:U4/U6 x U5 tri-snRNP complex"/>
    <property type="evidence" value="ECO:0007669"/>
    <property type="project" value="UniProtKB-UniRule"/>
</dbReference>
<dbReference type="PROSITE" id="PS52002">
    <property type="entry name" value="SM"/>
    <property type="match status" value="1"/>
</dbReference>
<dbReference type="PANTHER" id="PTHR15588">
    <property type="entry name" value="LSM1"/>
    <property type="match status" value="1"/>
</dbReference>
<dbReference type="CDD" id="cd01727">
    <property type="entry name" value="LSm8"/>
    <property type="match status" value="1"/>
</dbReference>
<organism evidence="11 12">
    <name type="scientific">Schizosaccharomyces osmophilus</name>
    <dbReference type="NCBI Taxonomy" id="2545709"/>
    <lineage>
        <taxon>Eukaryota</taxon>
        <taxon>Fungi</taxon>
        <taxon>Dikarya</taxon>
        <taxon>Ascomycota</taxon>
        <taxon>Taphrinomycotina</taxon>
        <taxon>Schizosaccharomycetes</taxon>
        <taxon>Schizosaccharomycetales</taxon>
        <taxon>Schizosaccharomycetaceae</taxon>
        <taxon>Schizosaccharomyces</taxon>
    </lineage>
</organism>
<evidence type="ECO:0000259" key="10">
    <source>
        <dbReference type="PROSITE" id="PS52002"/>
    </source>
</evidence>
<evidence type="ECO:0000256" key="1">
    <source>
        <dbReference type="ARBA" id="ARBA00004123"/>
    </source>
</evidence>
<dbReference type="KEGG" id="som:SOMG_04945"/>
<dbReference type="InterPro" id="IPR047575">
    <property type="entry name" value="Sm"/>
</dbReference>
<dbReference type="PANTHER" id="PTHR15588:SF9">
    <property type="entry name" value="U6 SNRNA-ASSOCIATED SM-LIKE PROTEIN LSM8"/>
    <property type="match status" value="1"/>
</dbReference>